<organism evidence="2 3">
    <name type="scientific">Microlunatus ginsengisoli</name>
    <dbReference type="NCBI Taxonomy" id="363863"/>
    <lineage>
        <taxon>Bacteria</taxon>
        <taxon>Bacillati</taxon>
        <taxon>Actinomycetota</taxon>
        <taxon>Actinomycetes</taxon>
        <taxon>Propionibacteriales</taxon>
        <taxon>Propionibacteriaceae</taxon>
        <taxon>Microlunatus</taxon>
    </lineage>
</organism>
<dbReference type="Proteomes" id="UP001501490">
    <property type="component" value="Unassembled WGS sequence"/>
</dbReference>
<dbReference type="InterPro" id="IPR014729">
    <property type="entry name" value="Rossmann-like_a/b/a_fold"/>
</dbReference>
<dbReference type="InterPro" id="IPR004821">
    <property type="entry name" value="Cyt_trans-like"/>
</dbReference>
<dbReference type="SUPFAM" id="SSF52374">
    <property type="entry name" value="Nucleotidylyl transferase"/>
    <property type="match status" value="1"/>
</dbReference>
<comment type="caution">
    <text evidence="2">The sequence shown here is derived from an EMBL/GenBank/DDBJ whole genome shotgun (WGS) entry which is preliminary data.</text>
</comment>
<evidence type="ECO:0000313" key="2">
    <source>
        <dbReference type="EMBL" id="GAA3608742.1"/>
    </source>
</evidence>
<dbReference type="RefSeq" id="WP_344801800.1">
    <property type="nucleotide sequence ID" value="NZ_BAABAB010000006.1"/>
</dbReference>
<protein>
    <recommendedName>
        <fullName evidence="1">Cytidyltransferase-like domain-containing protein</fullName>
    </recommendedName>
</protein>
<gene>
    <name evidence="2" type="ORF">GCM10022236_08020</name>
</gene>
<evidence type="ECO:0000259" key="1">
    <source>
        <dbReference type="Pfam" id="PF01467"/>
    </source>
</evidence>
<evidence type="ECO:0000313" key="3">
    <source>
        <dbReference type="Proteomes" id="UP001501490"/>
    </source>
</evidence>
<feature type="domain" description="Cytidyltransferase-like" evidence="1">
    <location>
        <begin position="14"/>
        <end position="76"/>
    </location>
</feature>
<dbReference type="EMBL" id="BAABAB010000006">
    <property type="protein sequence ID" value="GAA3608742.1"/>
    <property type="molecule type" value="Genomic_DNA"/>
</dbReference>
<proteinExistence type="predicted"/>
<dbReference type="Gene3D" id="3.40.50.620">
    <property type="entry name" value="HUPs"/>
    <property type="match status" value="1"/>
</dbReference>
<keyword evidence="3" id="KW-1185">Reference proteome</keyword>
<accession>A0ABP6ZGZ4</accession>
<name>A0ABP6ZGZ4_9ACTN</name>
<reference evidence="3" key="1">
    <citation type="journal article" date="2019" name="Int. J. Syst. Evol. Microbiol.">
        <title>The Global Catalogue of Microorganisms (GCM) 10K type strain sequencing project: providing services to taxonomists for standard genome sequencing and annotation.</title>
        <authorList>
            <consortium name="The Broad Institute Genomics Platform"/>
            <consortium name="The Broad Institute Genome Sequencing Center for Infectious Disease"/>
            <person name="Wu L."/>
            <person name="Ma J."/>
        </authorList>
    </citation>
    <scope>NUCLEOTIDE SEQUENCE [LARGE SCALE GENOMIC DNA]</scope>
    <source>
        <strain evidence="3">JCM 16929</strain>
    </source>
</reference>
<dbReference type="Pfam" id="PF01467">
    <property type="entry name" value="CTP_transf_like"/>
    <property type="match status" value="1"/>
</dbReference>
<sequence length="134" mass="14462">MRGTVSCVGYLAHSFDLINVHDLDLIAQARQHCSRLVVGVYSDEFVLASTGRQPVIPLVERLALVSHVRGVDEAIVHGTDAAPSGPDVVIFVERAREPGDEARDPQPVVRLEAPRESESAVLRHALQPLGEAVA</sequence>